<keyword evidence="12" id="KW-1185">Reference proteome</keyword>
<dbReference type="OrthoDB" id="547680at2759"/>
<dbReference type="Pfam" id="PF00354">
    <property type="entry name" value="Pentaxin"/>
    <property type="match status" value="1"/>
</dbReference>
<organism evidence="11 12">
    <name type="scientific">Podarcis muralis</name>
    <name type="common">Wall lizard</name>
    <name type="synonym">Lacerta muralis</name>
    <dbReference type="NCBI Taxonomy" id="64176"/>
    <lineage>
        <taxon>Eukaryota</taxon>
        <taxon>Metazoa</taxon>
        <taxon>Chordata</taxon>
        <taxon>Craniata</taxon>
        <taxon>Vertebrata</taxon>
        <taxon>Euteleostomi</taxon>
        <taxon>Lepidosauria</taxon>
        <taxon>Squamata</taxon>
        <taxon>Bifurcata</taxon>
        <taxon>Unidentata</taxon>
        <taxon>Episquamata</taxon>
        <taxon>Laterata</taxon>
        <taxon>Lacertibaenia</taxon>
        <taxon>Lacertidae</taxon>
        <taxon>Podarcis</taxon>
    </lineage>
</organism>
<keyword evidence="3 9" id="KW-0479">Metal-binding</keyword>
<dbReference type="GO" id="GO:0005615">
    <property type="term" value="C:extracellular space"/>
    <property type="evidence" value="ECO:0007669"/>
    <property type="project" value="TreeGrafter"/>
</dbReference>
<evidence type="ECO:0000256" key="7">
    <source>
        <dbReference type="ARBA" id="ARBA00038102"/>
    </source>
</evidence>
<dbReference type="InterPro" id="IPR013320">
    <property type="entry name" value="ConA-like_dom_sf"/>
</dbReference>
<dbReference type="KEGG" id="pmua:114587122"/>
<dbReference type="Gene3D" id="2.60.120.200">
    <property type="match status" value="1"/>
</dbReference>
<sequence length="226" mass="25176">MEKAFLSLLVLVRVLGSFGQQGSGLAGKQLVFPQASNSAHVVLKAAPKRPLTSFTLCLAHFTDLNRPHTFFSYATRGNFNEIILLKEKNNVYGFAVGNEAVTFTDPEKKLLGREILCATWDSATGLAELWVNSKRMPRKGLRKGYSISGEPSIVLGQEQDVMGGGFDITDCFVGELQDVRMWDRVLTNEELELAFLNQDVPGDYVFDWKTVNYEIKGYVIVNPVAY</sequence>
<comment type="similarity">
    <text evidence="7 9">Belongs to the pentraxin family.</text>
</comment>
<keyword evidence="6" id="KW-1015">Disulfide bond</keyword>
<dbReference type="InterPro" id="IPR001759">
    <property type="entry name" value="PTX_dom"/>
</dbReference>
<dbReference type="PROSITE" id="PS51828">
    <property type="entry name" value="PTX_2"/>
    <property type="match status" value="1"/>
</dbReference>
<comment type="subunit">
    <text evidence="9">Homopentamer. Pentaxin (or pentraxin) have a discoid arrangement of 5 non-covalently bound subunits.</text>
</comment>
<dbReference type="FunFam" id="2.60.120.200:FF:000070">
    <property type="entry name" value="Serum amyloid P-component"/>
    <property type="match status" value="1"/>
</dbReference>
<evidence type="ECO:0000313" key="11">
    <source>
        <dbReference type="Ensembl" id="ENSPMRP00000028455.1"/>
    </source>
</evidence>
<evidence type="ECO:0000256" key="3">
    <source>
        <dbReference type="ARBA" id="ARBA00022723"/>
    </source>
</evidence>
<dbReference type="GeneID" id="114587122"/>
<name>A0A670JX50_PODMU</name>
<evidence type="ECO:0000313" key="12">
    <source>
        <dbReference type="Proteomes" id="UP000472272"/>
    </source>
</evidence>
<dbReference type="GO" id="GO:0046872">
    <property type="term" value="F:metal ion binding"/>
    <property type="evidence" value="ECO:0007669"/>
    <property type="project" value="UniProtKB-KW"/>
</dbReference>
<gene>
    <name evidence="11" type="primary">LOC114587122</name>
</gene>
<feature type="domain" description="Pentraxin (PTX)" evidence="10">
    <location>
        <begin position="26"/>
        <end position="226"/>
    </location>
</feature>
<dbReference type="SMART" id="SM00159">
    <property type="entry name" value="PTX"/>
    <property type="match status" value="1"/>
</dbReference>
<dbReference type="OMA" id="REILCAT"/>
<comment type="cofactor">
    <cofactor evidence="9">
        <name>Ca(2+)</name>
        <dbReference type="ChEBI" id="CHEBI:29108"/>
    </cofactor>
    <text evidence="9">Binds 2 calcium ions per subunit.</text>
</comment>
<dbReference type="GO" id="GO:0001849">
    <property type="term" value="F:complement component C1q complex binding"/>
    <property type="evidence" value="ECO:0007669"/>
    <property type="project" value="TreeGrafter"/>
</dbReference>
<reference evidence="11" key="2">
    <citation type="submission" date="2025-08" db="UniProtKB">
        <authorList>
            <consortium name="Ensembl"/>
        </authorList>
    </citation>
    <scope>IDENTIFICATION</scope>
</reference>
<reference evidence="11" key="3">
    <citation type="submission" date="2025-09" db="UniProtKB">
        <authorList>
            <consortium name="Ensembl"/>
        </authorList>
    </citation>
    <scope>IDENTIFICATION</scope>
</reference>
<protein>
    <recommendedName>
        <fullName evidence="9">Pentraxin family member</fullName>
    </recommendedName>
</protein>
<dbReference type="Ensembl" id="ENSPMRT00000030184.1">
    <property type="protein sequence ID" value="ENSPMRP00000028455.1"/>
    <property type="gene ID" value="ENSPMRG00000018374.1"/>
</dbReference>
<dbReference type="GeneTree" id="ENSGT01100000263515"/>
<evidence type="ECO:0000259" key="10">
    <source>
        <dbReference type="PROSITE" id="PS51828"/>
    </source>
</evidence>
<evidence type="ECO:0000256" key="1">
    <source>
        <dbReference type="ARBA" id="ARBA00004613"/>
    </source>
</evidence>
<dbReference type="CDD" id="cd00152">
    <property type="entry name" value="PTX"/>
    <property type="match status" value="1"/>
</dbReference>
<dbReference type="AlphaFoldDB" id="A0A670JX50"/>
<dbReference type="GO" id="GO:0045087">
    <property type="term" value="P:innate immune response"/>
    <property type="evidence" value="ECO:0007669"/>
    <property type="project" value="TreeGrafter"/>
</dbReference>
<dbReference type="PANTHER" id="PTHR45869:SF7">
    <property type="entry name" value="C-REACTIVE PROTEIN"/>
    <property type="match status" value="1"/>
</dbReference>
<dbReference type="InterPro" id="IPR051005">
    <property type="entry name" value="Pentraxin_domain"/>
</dbReference>
<dbReference type="SUPFAM" id="SSF49899">
    <property type="entry name" value="Concanavalin A-like lectins/glucanases"/>
    <property type="match status" value="1"/>
</dbReference>
<evidence type="ECO:0000256" key="8">
    <source>
        <dbReference type="PROSITE-ProRule" id="PRU01172"/>
    </source>
</evidence>
<keyword evidence="4 9" id="KW-0732">Signal</keyword>
<comment type="subcellular location">
    <subcellularLocation>
        <location evidence="1 9">Secreted</location>
    </subcellularLocation>
</comment>
<dbReference type="Proteomes" id="UP000472272">
    <property type="component" value="Chromosome 16"/>
</dbReference>
<evidence type="ECO:0000256" key="6">
    <source>
        <dbReference type="ARBA" id="ARBA00023157"/>
    </source>
</evidence>
<dbReference type="RefSeq" id="XP_028566902.1">
    <property type="nucleotide sequence ID" value="XM_028711069.1"/>
</dbReference>
<proteinExistence type="inferred from homology"/>
<dbReference type="PRINTS" id="PR00895">
    <property type="entry name" value="PENTAXIN"/>
</dbReference>
<accession>A0A670JX50</accession>
<reference evidence="11 12" key="1">
    <citation type="journal article" date="2019" name="Proc. Natl. Acad. Sci. U.S.A.">
        <title>Regulatory changes in pterin and carotenoid genes underlie balanced color polymorphisms in the wall lizard.</title>
        <authorList>
            <person name="Andrade P."/>
            <person name="Pinho C."/>
            <person name="Perez I de Lanuza G."/>
            <person name="Afonso S."/>
            <person name="Brejcha J."/>
            <person name="Rubin C.J."/>
            <person name="Wallerman O."/>
            <person name="Pereira P."/>
            <person name="Sabatino S.J."/>
            <person name="Bellati A."/>
            <person name="Pellitteri-Rosa D."/>
            <person name="Bosakova Z."/>
            <person name="Bunikis I."/>
            <person name="Carretero M.A."/>
            <person name="Feiner N."/>
            <person name="Marsik P."/>
            <person name="Pauperio F."/>
            <person name="Salvi D."/>
            <person name="Soler L."/>
            <person name="While G.M."/>
            <person name="Uller T."/>
            <person name="Font E."/>
            <person name="Andersson L."/>
            <person name="Carneiro M."/>
        </authorList>
    </citation>
    <scope>NUCLEOTIDE SEQUENCE</scope>
</reference>
<dbReference type="PANTHER" id="PTHR45869">
    <property type="entry name" value="C-REACTIVE PROTEIN-RELATED"/>
    <property type="match status" value="1"/>
</dbReference>
<feature type="signal peptide" evidence="9">
    <location>
        <begin position="1"/>
        <end position="19"/>
    </location>
</feature>
<evidence type="ECO:0000256" key="9">
    <source>
        <dbReference type="RuleBase" id="RU362112"/>
    </source>
</evidence>
<evidence type="ECO:0000256" key="4">
    <source>
        <dbReference type="ARBA" id="ARBA00022729"/>
    </source>
</evidence>
<evidence type="ECO:0000256" key="2">
    <source>
        <dbReference type="ARBA" id="ARBA00022525"/>
    </source>
</evidence>
<feature type="chain" id="PRO_5025709886" description="Pentraxin family member" evidence="9">
    <location>
        <begin position="20"/>
        <end position="226"/>
    </location>
</feature>
<keyword evidence="2" id="KW-0964">Secreted</keyword>
<comment type="caution">
    <text evidence="8">Lacks conserved residue(s) required for the propagation of feature annotation.</text>
</comment>
<keyword evidence="5 9" id="KW-0106">Calcium</keyword>
<evidence type="ECO:0000256" key="5">
    <source>
        <dbReference type="ARBA" id="ARBA00022837"/>
    </source>
</evidence>